<dbReference type="EMBL" id="JOKD01000020">
    <property type="protein sequence ID" value="KGE78259.1"/>
    <property type="molecule type" value="Genomic_DNA"/>
</dbReference>
<evidence type="ECO:0000313" key="3">
    <source>
        <dbReference type="Proteomes" id="UP000029721"/>
    </source>
</evidence>
<reference evidence="2 3" key="1">
    <citation type="submission" date="2014-06" db="EMBL/GenBank/DDBJ databases">
        <title>Draft genome sequence of an extremely salt tolerant bacteria Halomonas salina/CIFRI 1.</title>
        <authorList>
            <person name="Behera B.D."/>
            <person name="Meena D.K."/>
            <person name="Das P."/>
            <person name="Maharana J."/>
            <person name="Paria P."/>
            <person name="Sharma A.P."/>
            <person name="Shamsudheen K.V."/>
            <person name="Rijit J."/>
            <person name="Dixit V."/>
            <person name="Verma A."/>
            <person name="Scaria V."/>
            <person name="Sivasubbu S."/>
        </authorList>
    </citation>
    <scope>NUCLEOTIDE SEQUENCE [LARGE SCALE GENOMIC DNA]</scope>
    <source>
        <strain evidence="2 3">CIFRI 1</strain>
    </source>
</reference>
<sequence>MKGGQQARRAAMLCQNARFCLYLDQTQRRRNGLSLADLPDGTHAERDAADSIRRACGVGSRAEIDHDDEARAMLDRIVADYQRWERQQRRAVSPAGDNRQISPMGDKAAAQTQQQERHL</sequence>
<protein>
    <submittedName>
        <fullName evidence="2">Uncharacterized protein</fullName>
    </submittedName>
</protein>
<feature type="region of interest" description="Disordered" evidence="1">
    <location>
        <begin position="86"/>
        <end position="119"/>
    </location>
</feature>
<organism evidence="2 3">
    <name type="scientific">Halomonas salina</name>
    <dbReference type="NCBI Taxonomy" id="42565"/>
    <lineage>
        <taxon>Bacteria</taxon>
        <taxon>Pseudomonadati</taxon>
        <taxon>Pseudomonadota</taxon>
        <taxon>Gammaproteobacteria</taxon>
        <taxon>Oceanospirillales</taxon>
        <taxon>Halomonadaceae</taxon>
        <taxon>Halomonas</taxon>
    </lineage>
</organism>
<accession>A0ABR4WUM2</accession>
<evidence type="ECO:0000313" key="2">
    <source>
        <dbReference type="EMBL" id="KGE78259.1"/>
    </source>
</evidence>
<feature type="compositionally biased region" description="Polar residues" evidence="1">
    <location>
        <begin position="110"/>
        <end position="119"/>
    </location>
</feature>
<gene>
    <name evidence="2" type="ORF">FP66_04480</name>
</gene>
<proteinExistence type="predicted"/>
<comment type="caution">
    <text evidence="2">The sequence shown here is derived from an EMBL/GenBank/DDBJ whole genome shotgun (WGS) entry which is preliminary data.</text>
</comment>
<keyword evidence="3" id="KW-1185">Reference proteome</keyword>
<evidence type="ECO:0000256" key="1">
    <source>
        <dbReference type="SAM" id="MobiDB-lite"/>
    </source>
</evidence>
<dbReference type="Proteomes" id="UP000029721">
    <property type="component" value="Unassembled WGS sequence"/>
</dbReference>
<name>A0ABR4WUM2_9GAMM</name>